<dbReference type="InterPro" id="IPR056148">
    <property type="entry name" value="NQRA_2nd"/>
</dbReference>
<evidence type="ECO:0000256" key="5">
    <source>
        <dbReference type="ARBA" id="ARBA00023065"/>
    </source>
</evidence>
<sequence>MIKTKKGLDLPISGSPSTDIDSSTAINSIAMLGADYVGLKPTMMVDEGDSVQSGQKLFENKKNPGTYVTAPSSGIVKSINRGEKRRFLSLIIETDDSIDPLTFDLNDYSNSIEFLVDSGALAYFRTRPYNRMPEPSELPSAIFINACDTNPLAVDPNELIQLDQDLFNQGLGFIESIHSNIKTFCSYQSKSFDQSVSGVSYNHFEGPHPAGLVGTHIHFLYPVGQNRTVWTISWQEVISLGYLLTNKKLRADKYISIGGPNTHEPKILKVKYGSNLSEASAGKILDNSRVISGSVLHGHTGENVMNYLGAFNNQISVLPDESNDILFNWAMPGSKLHSKLPAFISSWIKPKVFKFNVSMNGGNRAIVPVSSYQEIMPLNILTTQLLKSLVTLDIELGEKLGVLELAPEDLALASYVCPSKYDYQSILDSNLDKMYEEFK</sequence>
<evidence type="ECO:0000256" key="7">
    <source>
        <dbReference type="ARBA" id="ARBA00023201"/>
    </source>
</evidence>
<comment type="function">
    <text evidence="8">NQR complex catalyzes the reduction of ubiquinone-1 to ubiquinol by two successive reactions, coupled with the transport of Na(+) ions from the cytoplasm to the periplasm. NqrA to NqrE are probably involved in the second step, the conversion of ubisemiquinone to ubiquinol.</text>
</comment>
<keyword evidence="1 8" id="KW-0813">Transport</keyword>
<comment type="caution">
    <text evidence="12">The sequence shown here is derived from an EMBL/GenBank/DDBJ whole genome shotgun (WGS) entry which is preliminary data.</text>
</comment>
<evidence type="ECO:0000256" key="6">
    <source>
        <dbReference type="ARBA" id="ARBA00023075"/>
    </source>
</evidence>
<evidence type="ECO:0000256" key="4">
    <source>
        <dbReference type="ARBA" id="ARBA00023053"/>
    </source>
</evidence>
<organism evidence="12 13">
    <name type="scientific">SAR86 cluster bacterium SAR86E</name>
    <dbReference type="NCBI Taxonomy" id="1208365"/>
    <lineage>
        <taxon>Bacteria</taxon>
        <taxon>Pseudomonadati</taxon>
        <taxon>Pseudomonadota</taxon>
        <taxon>Gammaproteobacteria</taxon>
        <taxon>SAR86 cluster</taxon>
    </lineage>
</organism>
<feature type="domain" description="NqrA second alpha/beta" evidence="11">
    <location>
        <begin position="113"/>
        <end position="246"/>
    </location>
</feature>
<evidence type="ECO:0000259" key="10">
    <source>
        <dbReference type="Pfam" id="PF11973"/>
    </source>
</evidence>
<dbReference type="PANTHER" id="PTHR37839:SF1">
    <property type="entry name" value="NA(+)-TRANSLOCATING NADH-QUINONE REDUCTASE SUBUNIT A"/>
    <property type="match status" value="1"/>
</dbReference>
<keyword evidence="5 8" id="KW-0406">Ion transport</keyword>
<name>K6H419_9GAMM</name>
<protein>
    <recommendedName>
        <fullName evidence="8">Na(+)-translocating NADH-quinone reductase subunit A</fullName>
        <shortName evidence="8">Na(+)-NQR subunit A</shortName>
        <shortName evidence="8">Na(+)-translocating NQR subunit A</shortName>
        <ecNumber evidence="8">7.2.1.1</ecNumber>
    </recommendedName>
    <alternativeName>
        <fullName evidence="8">NQR complex subunit A</fullName>
    </alternativeName>
    <alternativeName>
        <fullName evidence="8">NQR-1 subunit A</fullName>
    </alternativeName>
</protein>
<dbReference type="AlphaFoldDB" id="K6H419"/>
<gene>
    <name evidence="8 12" type="primary">nqrA</name>
    <name evidence="12" type="ORF">B273_0130</name>
</gene>
<keyword evidence="4 8" id="KW-0915">Sodium</keyword>
<dbReference type="HAMAP" id="MF_00425">
    <property type="entry name" value="NqrA"/>
    <property type="match status" value="1"/>
</dbReference>
<dbReference type="STRING" id="1208365.B273_0130"/>
<keyword evidence="6 8" id="KW-0830">Ubiquinone</keyword>
<dbReference type="Pfam" id="PF11973">
    <property type="entry name" value="NQRA_SLBB"/>
    <property type="match status" value="1"/>
</dbReference>
<dbReference type="InterPro" id="IPR008703">
    <property type="entry name" value="NqrA"/>
</dbReference>
<feature type="domain" description="NqrA N-terminal barrel-sandwich hybrid" evidence="9">
    <location>
        <begin position="2"/>
        <end position="95"/>
    </location>
</feature>
<dbReference type="InterPro" id="IPR056147">
    <property type="entry name" value="NQRA_N"/>
</dbReference>
<dbReference type="GO" id="GO:0016655">
    <property type="term" value="F:oxidoreductase activity, acting on NAD(P)H, quinone or similar compound as acceptor"/>
    <property type="evidence" value="ECO:0007669"/>
    <property type="project" value="UniProtKB-UniRule"/>
</dbReference>
<proteinExistence type="inferred from homology"/>
<dbReference type="NCBIfam" id="TIGR01936">
    <property type="entry name" value="nqrA"/>
    <property type="match status" value="1"/>
</dbReference>
<dbReference type="PATRIC" id="fig|1208365.4.peg.134"/>
<evidence type="ECO:0000256" key="2">
    <source>
        <dbReference type="ARBA" id="ARBA00022967"/>
    </source>
</evidence>
<evidence type="ECO:0000313" key="13">
    <source>
        <dbReference type="Proteomes" id="UP000010310"/>
    </source>
</evidence>
<evidence type="ECO:0000256" key="3">
    <source>
        <dbReference type="ARBA" id="ARBA00023027"/>
    </source>
</evidence>
<dbReference type="Proteomes" id="UP000010310">
    <property type="component" value="Unassembled WGS sequence"/>
</dbReference>
<dbReference type="Pfam" id="PF05896">
    <property type="entry name" value="NQRA_N"/>
    <property type="match status" value="1"/>
</dbReference>
<evidence type="ECO:0000259" key="11">
    <source>
        <dbReference type="Pfam" id="PF24836"/>
    </source>
</evidence>
<feature type="domain" description="Na(+)-translocating NADH-quinone reductase subunit A C-terminal" evidence="10">
    <location>
        <begin position="255"/>
        <end position="300"/>
    </location>
</feature>
<evidence type="ECO:0000259" key="9">
    <source>
        <dbReference type="Pfam" id="PF05896"/>
    </source>
</evidence>
<keyword evidence="2 8" id="KW-1278">Translocase</keyword>
<reference evidence="12 13" key="1">
    <citation type="submission" date="2012-09" db="EMBL/GenBank/DDBJ databases">
        <authorList>
            <person name="Dupont C.L."/>
            <person name="Rusch D.B."/>
            <person name="Lombardo M.-J."/>
            <person name="Novotny M."/>
            <person name="Yee-Greenbaum J."/>
            <person name="Laskin R."/>
        </authorList>
    </citation>
    <scope>NUCLEOTIDE SEQUENCE [LARGE SCALE GENOMIC DNA]</scope>
    <source>
        <strain evidence="12">SAR86E</strain>
    </source>
</reference>
<evidence type="ECO:0000313" key="12">
    <source>
        <dbReference type="EMBL" id="EKO37233.1"/>
    </source>
</evidence>
<dbReference type="EC" id="7.2.1.1" evidence="8"/>
<dbReference type="GO" id="GO:0006814">
    <property type="term" value="P:sodium ion transport"/>
    <property type="evidence" value="ECO:0007669"/>
    <property type="project" value="UniProtKB-UniRule"/>
</dbReference>
<dbReference type="PANTHER" id="PTHR37839">
    <property type="entry name" value="NA(+)-TRANSLOCATING NADH-QUINONE REDUCTASE SUBUNIT A"/>
    <property type="match status" value="1"/>
</dbReference>
<keyword evidence="7 8" id="KW-0739">Sodium transport</keyword>
<comment type="catalytic activity">
    <reaction evidence="8">
        <text>a ubiquinone + n Na(+)(in) + NADH + H(+) = a ubiquinol + n Na(+)(out) + NAD(+)</text>
        <dbReference type="Rhea" id="RHEA:47748"/>
        <dbReference type="Rhea" id="RHEA-COMP:9565"/>
        <dbReference type="Rhea" id="RHEA-COMP:9566"/>
        <dbReference type="ChEBI" id="CHEBI:15378"/>
        <dbReference type="ChEBI" id="CHEBI:16389"/>
        <dbReference type="ChEBI" id="CHEBI:17976"/>
        <dbReference type="ChEBI" id="CHEBI:29101"/>
        <dbReference type="ChEBI" id="CHEBI:57540"/>
        <dbReference type="ChEBI" id="CHEBI:57945"/>
        <dbReference type="EC" id="7.2.1.1"/>
    </reaction>
</comment>
<evidence type="ECO:0000256" key="1">
    <source>
        <dbReference type="ARBA" id="ARBA00022448"/>
    </source>
</evidence>
<dbReference type="InterPro" id="IPR022615">
    <property type="entry name" value="NqrA_C_domain"/>
</dbReference>
<dbReference type="Pfam" id="PF24836">
    <property type="entry name" value="NQRA_2nd"/>
    <property type="match status" value="1"/>
</dbReference>
<comment type="subunit">
    <text evidence="8">Composed of six subunits; NqrA, NqrB, NqrC, NqrD, NqrE and NqrF.</text>
</comment>
<dbReference type="EMBL" id="AMWX01000001">
    <property type="protein sequence ID" value="EKO37233.1"/>
    <property type="molecule type" value="Genomic_DNA"/>
</dbReference>
<accession>K6H419</accession>
<keyword evidence="3 8" id="KW-0520">NAD</keyword>
<keyword evidence="12" id="KW-0560">Oxidoreductase</keyword>
<evidence type="ECO:0000256" key="8">
    <source>
        <dbReference type="HAMAP-Rule" id="MF_00425"/>
    </source>
</evidence>
<comment type="similarity">
    <text evidence="8">Belongs to the NqrA family.</text>
</comment>
<keyword evidence="13" id="KW-1185">Reference proteome</keyword>